<feature type="compositionally biased region" description="Pro residues" evidence="1">
    <location>
        <begin position="1"/>
        <end position="10"/>
    </location>
</feature>
<feature type="region of interest" description="Disordered" evidence="1">
    <location>
        <begin position="1"/>
        <end position="21"/>
    </location>
</feature>
<protein>
    <submittedName>
        <fullName evidence="3">Uncharacterized protein</fullName>
    </submittedName>
</protein>
<feature type="compositionally biased region" description="Basic and acidic residues" evidence="1">
    <location>
        <begin position="394"/>
        <end position="403"/>
    </location>
</feature>
<organism evidence="3">
    <name type="scientific">Pseudo-nitzschia australis</name>
    <dbReference type="NCBI Taxonomy" id="44445"/>
    <lineage>
        <taxon>Eukaryota</taxon>
        <taxon>Sar</taxon>
        <taxon>Stramenopiles</taxon>
        <taxon>Ochrophyta</taxon>
        <taxon>Bacillariophyta</taxon>
        <taxon>Bacillariophyceae</taxon>
        <taxon>Bacillariophycidae</taxon>
        <taxon>Bacillariales</taxon>
        <taxon>Bacillariaceae</taxon>
        <taxon>Pseudo-nitzschia</taxon>
    </lineage>
</organism>
<feature type="transmembrane region" description="Helical" evidence="2">
    <location>
        <begin position="416"/>
        <end position="433"/>
    </location>
</feature>
<gene>
    <name evidence="3" type="ORF">PAUS00366_LOCUS5608</name>
</gene>
<proteinExistence type="predicted"/>
<feature type="region of interest" description="Disordered" evidence="1">
    <location>
        <begin position="330"/>
        <end position="361"/>
    </location>
</feature>
<dbReference type="EMBL" id="HBIX01007153">
    <property type="protein sequence ID" value="CAE0712856.1"/>
    <property type="molecule type" value="Transcribed_RNA"/>
</dbReference>
<keyword evidence="2" id="KW-0472">Membrane</keyword>
<keyword evidence="2" id="KW-1133">Transmembrane helix</keyword>
<evidence type="ECO:0000256" key="1">
    <source>
        <dbReference type="SAM" id="MobiDB-lite"/>
    </source>
</evidence>
<keyword evidence="2" id="KW-0812">Transmembrane</keyword>
<sequence>MTLPSPPPSPSENNDSDNDNGYCDCDYSIDVRTTLGKRYSVERYYMLSEIEQNSLDPVYLNDYDNKNNDKSNTINFPPFVVLYLTWNPANLYDNSNDSSNIDRTESVFSFQKGPIRGAIRKLKSLLVASESAGARTSSTCTDTRTKATSTAALSLSPSPSSPRVYVVIDMLVDAKNNNSDDDESTNTNTRREEYQKLVPIAEQLASSILLDGNVNDDNDGVGNDNTTSRLSSSGMDLAGVTVGLTDHPRAAPGLESCLEAISIGSRDRRKYGNIANNNNDNKKSCVGIVCNSVQDLVGFDEEGETDAVQDVMQSRTDAFIAWQKNANANANTNANTKHQKSGVAGEPTTDDTNDKGKGKTAAAAISSPLTNFAHEAHRYWRVHKAGLSPEPTPEENRLLDAELGHPPNDNGTGNTSSTMLIIAMVFAVASFFWKR</sequence>
<evidence type="ECO:0000313" key="3">
    <source>
        <dbReference type="EMBL" id="CAE0712856.1"/>
    </source>
</evidence>
<feature type="region of interest" description="Disordered" evidence="1">
    <location>
        <begin position="385"/>
        <end position="414"/>
    </location>
</feature>
<accession>A0A7S4EGZ0</accession>
<reference evidence="3" key="1">
    <citation type="submission" date="2021-01" db="EMBL/GenBank/DDBJ databases">
        <authorList>
            <person name="Corre E."/>
            <person name="Pelletier E."/>
            <person name="Niang G."/>
            <person name="Scheremetjew M."/>
            <person name="Finn R."/>
            <person name="Kale V."/>
            <person name="Holt S."/>
            <person name="Cochrane G."/>
            <person name="Meng A."/>
            <person name="Brown T."/>
            <person name="Cohen L."/>
        </authorList>
    </citation>
    <scope>NUCLEOTIDE SEQUENCE</scope>
    <source>
        <strain evidence="3">10249 10 AB</strain>
    </source>
</reference>
<evidence type="ECO:0000256" key="2">
    <source>
        <dbReference type="SAM" id="Phobius"/>
    </source>
</evidence>
<name>A0A7S4EGZ0_9STRA</name>
<dbReference type="AlphaFoldDB" id="A0A7S4EGZ0"/>